<evidence type="ECO:0000313" key="7">
    <source>
        <dbReference type="Proteomes" id="UP000232323"/>
    </source>
</evidence>
<dbReference type="InterPro" id="IPR033446">
    <property type="entry name" value="ZCCHC24_Znf-3CxxC"/>
</dbReference>
<sequence length="125" mass="14241">MRHNKLIPKAGIDIDKLDPPLESAEGYWVQRKDFEGRKSFGVFQCAQCSRRWYSAHAFKEYKQGCQRCDRYYLPIAMWVNTGDRDSDDDDNGFGDDEKDDAGPHDSERCEACKAGVCKAGGFAIY</sequence>
<dbReference type="EMBL" id="BEGY01000130">
    <property type="protein sequence ID" value="GAX84636.1"/>
    <property type="molecule type" value="Genomic_DNA"/>
</dbReference>
<evidence type="ECO:0000256" key="4">
    <source>
        <dbReference type="SAM" id="MobiDB-lite"/>
    </source>
</evidence>
<evidence type="ECO:0000256" key="2">
    <source>
        <dbReference type="ARBA" id="ARBA00022771"/>
    </source>
</evidence>
<keyword evidence="3" id="KW-0862">Zinc</keyword>
<keyword evidence="7" id="KW-1185">Reference proteome</keyword>
<dbReference type="AlphaFoldDB" id="A0A250XNP6"/>
<dbReference type="Proteomes" id="UP000232323">
    <property type="component" value="Unassembled WGS sequence"/>
</dbReference>
<protein>
    <recommendedName>
        <fullName evidence="5">3CxxC-type domain-containing protein</fullName>
    </recommendedName>
</protein>
<proteinExistence type="predicted"/>
<feature type="region of interest" description="Disordered" evidence="4">
    <location>
        <begin position="82"/>
        <end position="107"/>
    </location>
</feature>
<feature type="compositionally biased region" description="Acidic residues" evidence="4">
    <location>
        <begin position="85"/>
        <end position="99"/>
    </location>
</feature>
<organism evidence="6 7">
    <name type="scientific">Chlamydomonas eustigma</name>
    <dbReference type="NCBI Taxonomy" id="1157962"/>
    <lineage>
        <taxon>Eukaryota</taxon>
        <taxon>Viridiplantae</taxon>
        <taxon>Chlorophyta</taxon>
        <taxon>core chlorophytes</taxon>
        <taxon>Chlorophyceae</taxon>
        <taxon>CS clade</taxon>
        <taxon>Chlamydomonadales</taxon>
        <taxon>Chlamydomonadaceae</taxon>
        <taxon>Chlamydomonas</taxon>
    </lineage>
</organism>
<evidence type="ECO:0000256" key="3">
    <source>
        <dbReference type="ARBA" id="ARBA00022833"/>
    </source>
</evidence>
<dbReference type="Pfam" id="PF17180">
    <property type="entry name" value="Zn_ribbon_3CxxC_2"/>
    <property type="match status" value="1"/>
</dbReference>
<accession>A0A250XNP6</accession>
<feature type="domain" description="3CxxC-type" evidence="5">
    <location>
        <begin position="38"/>
        <end position="115"/>
    </location>
</feature>
<gene>
    <name evidence="6" type="ORF">CEUSTIGMA_g12057.t1</name>
</gene>
<name>A0A250XNP6_9CHLO</name>
<dbReference type="InterPro" id="IPR027377">
    <property type="entry name" value="ZAR1/RTP1-5-like_Znf-3CxxC"/>
</dbReference>
<comment type="caution">
    <text evidence="6">The sequence shown here is derived from an EMBL/GenBank/DDBJ whole genome shotgun (WGS) entry which is preliminary data.</text>
</comment>
<keyword evidence="1" id="KW-0479">Metal-binding</keyword>
<keyword evidence="2" id="KW-0863">Zinc-finger</keyword>
<evidence type="ECO:0000259" key="5">
    <source>
        <dbReference type="SMART" id="SM01328"/>
    </source>
</evidence>
<evidence type="ECO:0000313" key="6">
    <source>
        <dbReference type="EMBL" id="GAX84636.1"/>
    </source>
</evidence>
<dbReference type="GO" id="GO:0008270">
    <property type="term" value="F:zinc ion binding"/>
    <property type="evidence" value="ECO:0007669"/>
    <property type="project" value="UniProtKB-KW"/>
</dbReference>
<dbReference type="SMART" id="SM01328">
    <property type="entry name" value="zf-3CxxC"/>
    <property type="match status" value="1"/>
</dbReference>
<reference evidence="6 7" key="1">
    <citation type="submission" date="2017-08" db="EMBL/GenBank/DDBJ databases">
        <title>Acidophilic green algal genome provides insights into adaptation to an acidic environment.</title>
        <authorList>
            <person name="Hirooka S."/>
            <person name="Hirose Y."/>
            <person name="Kanesaki Y."/>
            <person name="Higuchi S."/>
            <person name="Fujiwara T."/>
            <person name="Onuma R."/>
            <person name="Era A."/>
            <person name="Ohbayashi R."/>
            <person name="Uzuka A."/>
            <person name="Nozaki H."/>
            <person name="Yoshikawa H."/>
            <person name="Miyagishima S.Y."/>
        </authorList>
    </citation>
    <scope>NUCLEOTIDE SEQUENCE [LARGE SCALE GENOMIC DNA]</scope>
    <source>
        <strain evidence="6 7">NIES-2499</strain>
    </source>
</reference>
<evidence type="ECO:0000256" key="1">
    <source>
        <dbReference type="ARBA" id="ARBA00022723"/>
    </source>
</evidence>